<name>A0A1S8KND1_9LACT</name>
<dbReference type="InterPro" id="IPR006224">
    <property type="entry name" value="PsdUridine_synth_RluA-like_CS"/>
</dbReference>
<gene>
    <name evidence="7" type="ORF">BWX42_05410</name>
</gene>
<proteinExistence type="inferred from homology"/>
<feature type="active site" evidence="4">
    <location>
        <position position="133"/>
    </location>
</feature>
<dbReference type="Pfam" id="PF00849">
    <property type="entry name" value="PseudoU_synth_2"/>
    <property type="match status" value="1"/>
</dbReference>
<dbReference type="InterPro" id="IPR050188">
    <property type="entry name" value="RluA_PseudoU_synthase"/>
</dbReference>
<comment type="catalytic activity">
    <reaction evidence="1 5">
        <text>a uridine in RNA = a pseudouridine in RNA</text>
        <dbReference type="Rhea" id="RHEA:48348"/>
        <dbReference type="Rhea" id="RHEA-COMP:12068"/>
        <dbReference type="Rhea" id="RHEA-COMP:12069"/>
        <dbReference type="ChEBI" id="CHEBI:65314"/>
        <dbReference type="ChEBI" id="CHEBI:65315"/>
    </reaction>
</comment>
<reference evidence="7 8" key="1">
    <citation type="submission" date="2017-01" db="EMBL/GenBank/DDBJ databases">
        <title>Complete Genome Sequence of Dolosigranulum pigrum isolated from a Patient with interstitial lung disease.</title>
        <authorList>
            <person name="Mukhopadhyay R."/>
            <person name="Joaquin J."/>
            <person name="Hogue R."/>
            <person name="Fitzgerald S."/>
            <person name="Jospin G."/>
            <person name="Eisen J.A."/>
            <person name="Chaturvedi V."/>
        </authorList>
    </citation>
    <scope>NUCLEOTIDE SEQUENCE [LARGE SCALE GENOMIC DNA]</scope>
    <source>
        <strain evidence="7 8">15S00348</strain>
    </source>
</reference>
<dbReference type="EMBL" id="MUYF01000003">
    <property type="protein sequence ID" value="OOL81239.1"/>
    <property type="molecule type" value="Genomic_DNA"/>
</dbReference>
<feature type="domain" description="Pseudouridine synthase RsuA/RluA-like" evidence="6">
    <location>
        <begin position="86"/>
        <end position="239"/>
    </location>
</feature>
<dbReference type="AlphaFoldDB" id="A0A1S8KND1"/>
<dbReference type="GO" id="GO:0140098">
    <property type="term" value="F:catalytic activity, acting on RNA"/>
    <property type="evidence" value="ECO:0007669"/>
    <property type="project" value="UniProtKB-ARBA"/>
</dbReference>
<evidence type="ECO:0000313" key="7">
    <source>
        <dbReference type="EMBL" id="OOL81239.1"/>
    </source>
</evidence>
<accession>A0A1S8KND1</accession>
<dbReference type="SUPFAM" id="SSF55120">
    <property type="entry name" value="Pseudouridine synthase"/>
    <property type="match status" value="1"/>
</dbReference>
<dbReference type="GO" id="GO:0009982">
    <property type="term" value="F:pseudouridine synthase activity"/>
    <property type="evidence" value="ECO:0007669"/>
    <property type="project" value="InterPro"/>
</dbReference>
<dbReference type="InterPro" id="IPR006225">
    <property type="entry name" value="PsdUridine_synth_RluC/D"/>
</dbReference>
<evidence type="ECO:0000256" key="3">
    <source>
        <dbReference type="ARBA" id="ARBA00023235"/>
    </source>
</evidence>
<dbReference type="InterPro" id="IPR006145">
    <property type="entry name" value="PsdUridine_synth_RsuA/RluA"/>
</dbReference>
<sequence length="299" mass="34138">MRVKWTVGSHHPKLLREFLRKQGVSRKLLAKLKFEGEIWLNDDPVRVTVPINEGDQVIIEIPPELRNEQVVLSDKPLDILYEDETLLVVNKPCGVASVPSPEYREDTMVNRVAAYISNKAYPHQAVHVVTRLDRETSGVMLFAKNGFIHALMDQQLRKRTLDKLYVAVVEGQVTPDYGILTFPIGRSQESIIERIVDDSEAGKPAKTEYWVREVRKHLSIVDVKLWTGRTHQIRVHFAHIGHPLVGDDLYGGHLKLLQRHALHCRKLTLAHPLTGQSLHIVADLPNDLQSLIHENNQKY</sequence>
<dbReference type="PANTHER" id="PTHR21600">
    <property type="entry name" value="MITOCHONDRIAL RNA PSEUDOURIDINE SYNTHASE"/>
    <property type="match status" value="1"/>
</dbReference>
<comment type="function">
    <text evidence="5">Responsible for synthesis of pseudouridine from uracil.</text>
</comment>
<evidence type="ECO:0000256" key="5">
    <source>
        <dbReference type="RuleBase" id="RU362028"/>
    </source>
</evidence>
<dbReference type="CDD" id="cd02869">
    <property type="entry name" value="PseudoU_synth_RluA_like"/>
    <property type="match status" value="1"/>
</dbReference>
<dbReference type="NCBIfam" id="TIGR00005">
    <property type="entry name" value="rluA_subfam"/>
    <property type="match status" value="1"/>
</dbReference>
<dbReference type="InterPro" id="IPR020103">
    <property type="entry name" value="PsdUridine_synth_cat_dom_sf"/>
</dbReference>
<dbReference type="Gene3D" id="3.30.2350.10">
    <property type="entry name" value="Pseudouridine synthase"/>
    <property type="match status" value="1"/>
</dbReference>
<dbReference type="GO" id="GO:0003723">
    <property type="term" value="F:RNA binding"/>
    <property type="evidence" value="ECO:0007669"/>
    <property type="project" value="InterPro"/>
</dbReference>
<organism evidence="7 8">
    <name type="scientific">Dolosigranulum pigrum</name>
    <dbReference type="NCBI Taxonomy" id="29394"/>
    <lineage>
        <taxon>Bacteria</taxon>
        <taxon>Bacillati</taxon>
        <taxon>Bacillota</taxon>
        <taxon>Bacilli</taxon>
        <taxon>Lactobacillales</taxon>
        <taxon>Carnobacteriaceae</taxon>
        <taxon>Dolosigranulum</taxon>
    </lineage>
</organism>
<dbReference type="GO" id="GO:0000455">
    <property type="term" value="P:enzyme-directed rRNA pseudouridine synthesis"/>
    <property type="evidence" value="ECO:0007669"/>
    <property type="project" value="TreeGrafter"/>
</dbReference>
<keyword evidence="3 5" id="KW-0413">Isomerase</keyword>
<evidence type="ECO:0000259" key="6">
    <source>
        <dbReference type="Pfam" id="PF00849"/>
    </source>
</evidence>
<dbReference type="PANTHER" id="PTHR21600:SF35">
    <property type="entry name" value="PSEUDOURIDINE SYNTHASE"/>
    <property type="match status" value="1"/>
</dbReference>
<dbReference type="FunFam" id="3.30.2350.10:FF:000005">
    <property type="entry name" value="Pseudouridine synthase"/>
    <property type="match status" value="1"/>
</dbReference>
<evidence type="ECO:0000313" key="8">
    <source>
        <dbReference type="Proteomes" id="UP000190409"/>
    </source>
</evidence>
<comment type="similarity">
    <text evidence="2 5">Belongs to the pseudouridine synthase RluA family.</text>
</comment>
<dbReference type="EC" id="5.4.99.-" evidence="5"/>
<dbReference type="PROSITE" id="PS01129">
    <property type="entry name" value="PSI_RLU"/>
    <property type="match status" value="1"/>
</dbReference>
<dbReference type="Proteomes" id="UP000190409">
    <property type="component" value="Unassembled WGS sequence"/>
</dbReference>
<evidence type="ECO:0000256" key="1">
    <source>
        <dbReference type="ARBA" id="ARBA00000073"/>
    </source>
</evidence>
<comment type="caution">
    <text evidence="7">The sequence shown here is derived from an EMBL/GenBank/DDBJ whole genome shotgun (WGS) entry which is preliminary data.</text>
</comment>
<evidence type="ECO:0000256" key="4">
    <source>
        <dbReference type="PIRSR" id="PIRSR606225-1"/>
    </source>
</evidence>
<protein>
    <recommendedName>
        <fullName evidence="5">Pseudouridine synthase</fullName>
        <ecNumber evidence="5">5.4.99.-</ecNumber>
    </recommendedName>
</protein>
<evidence type="ECO:0000256" key="2">
    <source>
        <dbReference type="ARBA" id="ARBA00010876"/>
    </source>
</evidence>